<evidence type="ECO:0000256" key="2">
    <source>
        <dbReference type="ARBA" id="ARBA00022747"/>
    </source>
</evidence>
<evidence type="ECO:0000256" key="4">
    <source>
        <dbReference type="SAM" id="Coils"/>
    </source>
</evidence>
<feature type="domain" description="Type I restriction modification DNA specificity" evidence="5">
    <location>
        <begin position="224"/>
        <end position="381"/>
    </location>
</feature>
<evidence type="ECO:0000259" key="5">
    <source>
        <dbReference type="Pfam" id="PF01420"/>
    </source>
</evidence>
<dbReference type="Pfam" id="PF01420">
    <property type="entry name" value="Methylase_S"/>
    <property type="match status" value="2"/>
</dbReference>
<evidence type="ECO:0000256" key="1">
    <source>
        <dbReference type="ARBA" id="ARBA00010923"/>
    </source>
</evidence>
<keyword evidence="3" id="KW-0238">DNA-binding</keyword>
<dbReference type="Gene3D" id="3.90.220.20">
    <property type="entry name" value="DNA methylase specificity domains"/>
    <property type="match status" value="2"/>
</dbReference>
<reference evidence="7" key="1">
    <citation type="submission" date="2016-11" db="EMBL/GenBank/DDBJ databases">
        <authorList>
            <person name="Varghese N."/>
            <person name="Submissions S."/>
        </authorList>
    </citation>
    <scope>NUCLEOTIDE SEQUENCE [LARGE SCALE GENOMIC DNA]</scope>
    <source>
        <strain evidence="7">DSM 24579</strain>
    </source>
</reference>
<sequence length="421" mass="48264">MSLNYKISPLNEVCSEIIDCVNKTAPVVDYETPYKMIRTTNVKKGYIDVDTVRYVTKKTFEKWTRRAKPKRNDIVLTREAPLGEIGLLRSDDNIFLGQRLIQYRANKKVIDQHYLYYAFQDSFMQGQIKSYGSGATVEHLRIGDCETIKVKYPSLPTQKKIASILSAYDDLIENNNQRIQLLEEMAEEIYKEWFVRLRFPGYQDSKFFNKNGEEVPHGTVGALPEGWKEGTVGDLIEIKKGKNITKTTIKEGTVPVVAGGLQPAYYHNTSNTKSPTITVSASGANAGFVNFYYEDIWASDCSFIDTEMTDWLYFFYSTLKTRQKEVYHLQKGSAQPHVYPSDIMSLNLKYPKDNLINKFEEMIKPFYEEISVLKNKNQVLQETRDLLLPRLISGKLNVDDLDVENNSITAMAAEPEEAYKS</sequence>
<dbReference type="CDD" id="cd17291">
    <property type="entry name" value="RMtype1_S_MgeORF438P-TRD-CR_like"/>
    <property type="match status" value="1"/>
</dbReference>
<dbReference type="CDD" id="cd17246">
    <property type="entry name" value="RMtype1_S_SonII-TRD2-CR2_like"/>
    <property type="match status" value="1"/>
</dbReference>
<accession>A0A1M5ID44</accession>
<dbReference type="PANTHER" id="PTHR30408:SF13">
    <property type="entry name" value="TYPE I RESTRICTION ENZYME HINDI SPECIFICITY SUBUNIT"/>
    <property type="match status" value="1"/>
</dbReference>
<keyword evidence="2" id="KW-0680">Restriction system</keyword>
<dbReference type="SUPFAM" id="SSF116734">
    <property type="entry name" value="DNA methylase specificity domain"/>
    <property type="match status" value="2"/>
</dbReference>
<dbReference type="STRING" id="1073325.SAMN05444483_10798"/>
<comment type="similarity">
    <text evidence="1">Belongs to the type-I restriction system S methylase family.</text>
</comment>
<feature type="coiled-coil region" evidence="4">
    <location>
        <begin position="165"/>
        <end position="192"/>
    </location>
</feature>
<dbReference type="InterPro" id="IPR000055">
    <property type="entry name" value="Restrct_endonuc_typeI_TRD"/>
</dbReference>
<name>A0A1M5ID44_SALEC</name>
<evidence type="ECO:0000313" key="7">
    <source>
        <dbReference type="Proteomes" id="UP000183945"/>
    </source>
</evidence>
<keyword evidence="4" id="KW-0175">Coiled coil</keyword>
<dbReference type="GO" id="GO:0009307">
    <property type="term" value="P:DNA restriction-modification system"/>
    <property type="evidence" value="ECO:0007669"/>
    <property type="project" value="UniProtKB-KW"/>
</dbReference>
<dbReference type="Gene3D" id="1.10.287.1120">
    <property type="entry name" value="Bipartite methylase S protein"/>
    <property type="match status" value="1"/>
</dbReference>
<dbReference type="PANTHER" id="PTHR30408">
    <property type="entry name" value="TYPE-1 RESTRICTION ENZYME ECOKI SPECIFICITY PROTEIN"/>
    <property type="match status" value="1"/>
</dbReference>
<gene>
    <name evidence="6" type="ORF">SAMN05444483_10798</name>
</gene>
<proteinExistence type="inferred from homology"/>
<dbReference type="InterPro" id="IPR044946">
    <property type="entry name" value="Restrct_endonuc_typeI_TRD_sf"/>
</dbReference>
<evidence type="ECO:0000313" key="6">
    <source>
        <dbReference type="EMBL" id="SHG26182.1"/>
    </source>
</evidence>
<feature type="domain" description="Type I restriction modification DNA specificity" evidence="5">
    <location>
        <begin position="37"/>
        <end position="183"/>
    </location>
</feature>
<dbReference type="EMBL" id="FQVT01000007">
    <property type="protein sequence ID" value="SHG26182.1"/>
    <property type="molecule type" value="Genomic_DNA"/>
</dbReference>
<dbReference type="Proteomes" id="UP000183945">
    <property type="component" value="Unassembled WGS sequence"/>
</dbReference>
<dbReference type="RefSeq" id="WP_072880001.1">
    <property type="nucleotide sequence ID" value="NZ_FQVT01000007.1"/>
</dbReference>
<evidence type="ECO:0000256" key="3">
    <source>
        <dbReference type="ARBA" id="ARBA00023125"/>
    </source>
</evidence>
<dbReference type="AlphaFoldDB" id="A0A1M5ID44"/>
<dbReference type="GO" id="GO:0003677">
    <property type="term" value="F:DNA binding"/>
    <property type="evidence" value="ECO:0007669"/>
    <property type="project" value="UniProtKB-KW"/>
</dbReference>
<dbReference type="InterPro" id="IPR052021">
    <property type="entry name" value="Type-I_RS_S_subunit"/>
</dbReference>
<dbReference type="OrthoDB" id="9816225at2"/>
<protein>
    <submittedName>
        <fullName evidence="6">Type I restriction enzyme, S subunit</fullName>
    </submittedName>
</protein>
<keyword evidence="7" id="KW-1185">Reference proteome</keyword>
<organism evidence="6 7">
    <name type="scientific">Salegentibacter echinorum</name>
    <dbReference type="NCBI Taxonomy" id="1073325"/>
    <lineage>
        <taxon>Bacteria</taxon>
        <taxon>Pseudomonadati</taxon>
        <taxon>Bacteroidota</taxon>
        <taxon>Flavobacteriia</taxon>
        <taxon>Flavobacteriales</taxon>
        <taxon>Flavobacteriaceae</taxon>
        <taxon>Salegentibacter</taxon>
    </lineage>
</organism>